<accession>A0A8H6XVD6</accession>
<gene>
    <name evidence="1" type="ORF">MVEN_01460000</name>
</gene>
<reference evidence="1" key="1">
    <citation type="submission" date="2020-05" db="EMBL/GenBank/DDBJ databases">
        <title>Mycena genomes resolve the evolution of fungal bioluminescence.</title>
        <authorList>
            <person name="Tsai I.J."/>
        </authorList>
    </citation>
    <scope>NUCLEOTIDE SEQUENCE</scope>
    <source>
        <strain evidence="1">CCC161011</strain>
    </source>
</reference>
<evidence type="ECO:0000313" key="2">
    <source>
        <dbReference type="Proteomes" id="UP000620124"/>
    </source>
</evidence>
<dbReference type="OrthoDB" id="2909220at2759"/>
<name>A0A8H6XVD6_9AGAR</name>
<organism evidence="1 2">
    <name type="scientific">Mycena venus</name>
    <dbReference type="NCBI Taxonomy" id="2733690"/>
    <lineage>
        <taxon>Eukaryota</taxon>
        <taxon>Fungi</taxon>
        <taxon>Dikarya</taxon>
        <taxon>Basidiomycota</taxon>
        <taxon>Agaricomycotina</taxon>
        <taxon>Agaricomycetes</taxon>
        <taxon>Agaricomycetidae</taxon>
        <taxon>Agaricales</taxon>
        <taxon>Marasmiineae</taxon>
        <taxon>Mycenaceae</taxon>
        <taxon>Mycena</taxon>
    </lineage>
</organism>
<dbReference type="EMBL" id="JACAZI010000012">
    <property type="protein sequence ID" value="KAF7347062.1"/>
    <property type="molecule type" value="Genomic_DNA"/>
</dbReference>
<protein>
    <submittedName>
        <fullName evidence="1">Uncharacterized protein</fullName>
    </submittedName>
</protein>
<keyword evidence="2" id="KW-1185">Reference proteome</keyword>
<dbReference type="Proteomes" id="UP000620124">
    <property type="component" value="Unassembled WGS sequence"/>
</dbReference>
<sequence>MDPPKFPRELEREIFELEAFLYPRSMVTLLVAQRVRTWIEPLLYRVLSIKHFGELTWEQLPADTTYRHSFEAMRKMILSRPAALLRDNVRHIRFPAACPPIVVDKMLRFCTGAVNVVATLAHPPTIAPLLARLPLQRLVVCWDPLLNRSCPKFIRLMHLEIRDWPQGDCWEAWSGLALLPRLTHLAFHEIDTMIPIFLGALQHCGSLKVLVMSCASQAHFYMSLRTLEKSGDDITTDLRFVMFLVEKYYHDEDWEECARGGQDFWDTAEEHVQKRRSGKINGILCLVAVGE</sequence>
<comment type="caution">
    <text evidence="1">The sequence shown here is derived from an EMBL/GenBank/DDBJ whole genome shotgun (WGS) entry which is preliminary data.</text>
</comment>
<proteinExistence type="predicted"/>
<evidence type="ECO:0000313" key="1">
    <source>
        <dbReference type="EMBL" id="KAF7347062.1"/>
    </source>
</evidence>
<dbReference type="AlphaFoldDB" id="A0A8H6XVD6"/>